<keyword evidence="3" id="KW-1185">Reference proteome</keyword>
<dbReference type="RefSeq" id="WP_165231133.1">
    <property type="nucleotide sequence ID" value="NZ_CP049257.1"/>
</dbReference>
<protein>
    <submittedName>
        <fullName evidence="2">Uncharacterized protein</fullName>
    </submittedName>
</protein>
<feature type="transmembrane region" description="Helical" evidence="1">
    <location>
        <begin position="72"/>
        <end position="94"/>
    </location>
</feature>
<organism evidence="2 3">
    <name type="scientific">Nocardioides anomalus</name>
    <dbReference type="NCBI Taxonomy" id="2712223"/>
    <lineage>
        <taxon>Bacteria</taxon>
        <taxon>Bacillati</taxon>
        <taxon>Actinomycetota</taxon>
        <taxon>Actinomycetes</taxon>
        <taxon>Propionibacteriales</taxon>
        <taxon>Nocardioidaceae</taxon>
        <taxon>Nocardioides</taxon>
    </lineage>
</organism>
<evidence type="ECO:0000256" key="1">
    <source>
        <dbReference type="SAM" id="Phobius"/>
    </source>
</evidence>
<gene>
    <name evidence="2" type="ORF">G5V58_08665</name>
</gene>
<name>A0A6G6WCF6_9ACTN</name>
<evidence type="ECO:0000313" key="3">
    <source>
        <dbReference type="Proteomes" id="UP000502996"/>
    </source>
</evidence>
<accession>A0A6G6WCF6</accession>
<dbReference type="AlphaFoldDB" id="A0A6G6WCF6"/>
<dbReference type="Proteomes" id="UP000502996">
    <property type="component" value="Chromosome"/>
</dbReference>
<dbReference type="EMBL" id="CP049257">
    <property type="protein sequence ID" value="QIG42833.1"/>
    <property type="molecule type" value="Genomic_DNA"/>
</dbReference>
<keyword evidence="1" id="KW-0812">Transmembrane</keyword>
<feature type="transmembrane region" description="Helical" evidence="1">
    <location>
        <begin position="37"/>
        <end position="60"/>
    </location>
</feature>
<keyword evidence="1" id="KW-0472">Membrane</keyword>
<sequence length="141" mass="14937">MRARLLLGGLGGVVGLYGAWLLLTTQDRDQLVSAGTWLVGGVVLHDGVLAPLVLLVLFVGGRLLPAAYRAPAAIGLLVLGSLTLLAVPVLGAFGRQVHNPALLDRHYWVGWLVLAALVLLAVVAAGERRRRTPGRATPRWT</sequence>
<feature type="transmembrane region" description="Helical" evidence="1">
    <location>
        <begin position="106"/>
        <end position="125"/>
    </location>
</feature>
<dbReference type="KEGG" id="nano:G5V58_08665"/>
<evidence type="ECO:0000313" key="2">
    <source>
        <dbReference type="EMBL" id="QIG42833.1"/>
    </source>
</evidence>
<keyword evidence="1" id="KW-1133">Transmembrane helix</keyword>
<reference evidence="2 3" key="1">
    <citation type="submission" date="2020-02" db="EMBL/GenBank/DDBJ databases">
        <title>Full genome sequence of Nocardioides sp. R-3366.</title>
        <authorList>
            <person name="Im W.-T."/>
        </authorList>
    </citation>
    <scope>NUCLEOTIDE SEQUENCE [LARGE SCALE GENOMIC DNA]</scope>
    <source>
        <strain evidence="2 3">R-3366</strain>
    </source>
</reference>
<proteinExistence type="predicted"/>